<reference evidence="1" key="1">
    <citation type="submission" date="2022-10" db="EMBL/GenBank/DDBJ databases">
        <authorList>
            <person name="Yu W.X."/>
        </authorList>
    </citation>
    <scope>NUCLEOTIDE SEQUENCE</scope>
    <source>
        <strain evidence="1">AAT</strain>
    </source>
</reference>
<comment type="caution">
    <text evidence="1">The sequence shown here is derived from an EMBL/GenBank/DDBJ whole genome shotgun (WGS) entry which is preliminary data.</text>
</comment>
<gene>
    <name evidence="1" type="ORF">OM075_17890</name>
</gene>
<sequence length="87" mass="10195">MDKLGDDIIYKATAGDCEAIAMIYKFLKEYTAGLSLSQREQLEIEKNNIISKGMQYRMKNEQLEVWRLLIEKLVNQIQSENEIMNIH</sequence>
<proteinExistence type="predicted"/>
<organism evidence="1 2">
    <name type="scientific">Plebeiibacterium sediminum</name>
    <dbReference type="NCBI Taxonomy" id="2992112"/>
    <lineage>
        <taxon>Bacteria</taxon>
        <taxon>Pseudomonadati</taxon>
        <taxon>Bacteroidota</taxon>
        <taxon>Bacteroidia</taxon>
        <taxon>Marinilabiliales</taxon>
        <taxon>Marinilabiliaceae</taxon>
        <taxon>Plebeiibacterium</taxon>
    </lineage>
</organism>
<evidence type="ECO:0000313" key="1">
    <source>
        <dbReference type="EMBL" id="MCW3788345.1"/>
    </source>
</evidence>
<dbReference type="EMBL" id="JAPDPJ010000051">
    <property type="protein sequence ID" value="MCW3788345.1"/>
    <property type="molecule type" value="Genomic_DNA"/>
</dbReference>
<accession>A0AAE3M7P5</accession>
<dbReference type="Proteomes" id="UP001209229">
    <property type="component" value="Unassembled WGS sequence"/>
</dbReference>
<evidence type="ECO:0000313" key="2">
    <source>
        <dbReference type="Proteomes" id="UP001209229"/>
    </source>
</evidence>
<protein>
    <submittedName>
        <fullName evidence="1">Uncharacterized protein</fullName>
    </submittedName>
</protein>
<dbReference type="AlphaFoldDB" id="A0AAE3M7P5"/>
<name>A0AAE3M7P5_9BACT</name>
<dbReference type="RefSeq" id="WP_301191906.1">
    <property type="nucleotide sequence ID" value="NZ_JAPDPJ010000051.1"/>
</dbReference>
<keyword evidence="2" id="KW-1185">Reference proteome</keyword>